<proteinExistence type="inferred from homology"/>
<accession>A0A927MKI6</accession>
<dbReference type="AlphaFoldDB" id="A0A927MKI6"/>
<dbReference type="InterPro" id="IPR000123">
    <property type="entry name" value="Reverse_transcriptase_msDNA"/>
</dbReference>
<evidence type="ECO:0000256" key="2">
    <source>
        <dbReference type="ARBA" id="ARBA00022679"/>
    </source>
</evidence>
<evidence type="ECO:0000313" key="11">
    <source>
        <dbReference type="EMBL" id="MBE1556283.1"/>
    </source>
</evidence>
<dbReference type="RefSeq" id="WP_192599945.1">
    <property type="nucleotide sequence ID" value="NZ_JADBEL010000024.1"/>
</dbReference>
<dbReference type="PRINTS" id="PR00866">
    <property type="entry name" value="RNADNAPOLMS"/>
</dbReference>
<keyword evidence="7" id="KW-0051">Antiviral defense</keyword>
<dbReference type="NCBIfam" id="NF038233">
    <property type="entry name" value="retron_St85_RT"/>
    <property type="match status" value="1"/>
</dbReference>
<dbReference type="EMBL" id="JADBEL010000024">
    <property type="protein sequence ID" value="MBE1556283.1"/>
    <property type="molecule type" value="Genomic_DNA"/>
</dbReference>
<comment type="caution">
    <text evidence="11">The sequence shown here is derived from an EMBL/GenBank/DDBJ whole genome shotgun (WGS) entry which is preliminary data.</text>
</comment>
<sequence length="346" mass="41089">MNWEVYRDNFYSSAKTKGYKENYINRCLEYSKILFDQKLPIIYDQKHLSLLIGYQEIYLIKVSNSQEPFYREFKIPKKNKNEFRKIHEPLPNLKNIQRWILEEILNILEPSPYSKGFRKGYSIKDNARFHKKQKKVLSIDIENYFGSISYDMVYSFFRNLGYSKQVSVMLANLCVLEGRLPQGSPTSPMLSNLITKRLDNRIGGYAKKRGIRYTRYADDLTFSGDFNEGALINFVKNVFESEGFVINEKKTRVRLQSQQQEVTGIVVNEKMQASRKYRREFRTKMFFIKKYGLDSHLDYVEEEKKIEYVYHLLGTANFIVNVNPNDLETREHYIYLKELLSDLKKS</sequence>
<evidence type="ECO:0000256" key="6">
    <source>
        <dbReference type="ARBA" id="ARBA00022918"/>
    </source>
</evidence>
<dbReference type="PROSITE" id="PS50878">
    <property type="entry name" value="RT_POL"/>
    <property type="match status" value="1"/>
</dbReference>
<evidence type="ECO:0000259" key="10">
    <source>
        <dbReference type="PROSITE" id="PS50878"/>
    </source>
</evidence>
<evidence type="ECO:0000256" key="4">
    <source>
        <dbReference type="ARBA" id="ARBA00022723"/>
    </source>
</evidence>
<evidence type="ECO:0000256" key="5">
    <source>
        <dbReference type="ARBA" id="ARBA00022842"/>
    </source>
</evidence>
<evidence type="ECO:0000256" key="3">
    <source>
        <dbReference type="ARBA" id="ARBA00022695"/>
    </source>
</evidence>
<comment type="catalytic activity">
    <reaction evidence="9">
        <text>DNA(n) + a 2'-deoxyribonucleoside 5'-triphosphate = DNA(n+1) + diphosphate</text>
        <dbReference type="Rhea" id="RHEA:22508"/>
        <dbReference type="Rhea" id="RHEA-COMP:17339"/>
        <dbReference type="Rhea" id="RHEA-COMP:17340"/>
        <dbReference type="ChEBI" id="CHEBI:33019"/>
        <dbReference type="ChEBI" id="CHEBI:61560"/>
        <dbReference type="ChEBI" id="CHEBI:173112"/>
        <dbReference type="EC" id="2.7.7.49"/>
    </reaction>
</comment>
<evidence type="ECO:0000256" key="1">
    <source>
        <dbReference type="ARBA" id="ARBA00012493"/>
    </source>
</evidence>
<name>A0A927MKI6_9BACL</name>
<dbReference type="PANTHER" id="PTHR34047">
    <property type="entry name" value="NUCLEAR INTRON MATURASE 1, MITOCHONDRIAL-RELATED"/>
    <property type="match status" value="1"/>
</dbReference>
<dbReference type="PANTHER" id="PTHR34047:SF7">
    <property type="entry name" value="RNA-DIRECTED DNA POLYMERASE"/>
    <property type="match status" value="1"/>
</dbReference>
<reference evidence="11" key="1">
    <citation type="submission" date="2020-10" db="EMBL/GenBank/DDBJ databases">
        <title>Genomic Encyclopedia of Type Strains, Phase IV (KMG-IV): sequencing the most valuable type-strain genomes for metagenomic binning, comparative biology and taxonomic classification.</title>
        <authorList>
            <person name="Goeker M."/>
        </authorList>
    </citation>
    <scope>NUCLEOTIDE SEQUENCE</scope>
    <source>
        <strain evidence="11">DSM 13886</strain>
    </source>
</reference>
<keyword evidence="12" id="KW-1185">Reference proteome</keyword>
<dbReference type="CDD" id="cd03487">
    <property type="entry name" value="RT_Bac_retron_II"/>
    <property type="match status" value="1"/>
</dbReference>
<evidence type="ECO:0000313" key="12">
    <source>
        <dbReference type="Proteomes" id="UP000658225"/>
    </source>
</evidence>
<dbReference type="InterPro" id="IPR051083">
    <property type="entry name" value="GrpII_Intron_Splice-Mob/Def"/>
</dbReference>
<dbReference type="GO" id="GO:0003723">
    <property type="term" value="F:RNA binding"/>
    <property type="evidence" value="ECO:0007669"/>
    <property type="project" value="InterPro"/>
</dbReference>
<dbReference type="GO" id="GO:0046872">
    <property type="term" value="F:metal ion binding"/>
    <property type="evidence" value="ECO:0007669"/>
    <property type="project" value="UniProtKB-KW"/>
</dbReference>
<evidence type="ECO:0000256" key="8">
    <source>
        <dbReference type="ARBA" id="ARBA00034120"/>
    </source>
</evidence>
<feature type="domain" description="Reverse transcriptase" evidence="10">
    <location>
        <begin position="56"/>
        <end position="267"/>
    </location>
</feature>
<keyword evidence="6 11" id="KW-0695">RNA-directed DNA polymerase</keyword>
<gene>
    <name evidence="11" type="ORF">H4683_003406</name>
</gene>
<dbReference type="GO" id="GO:0051607">
    <property type="term" value="P:defense response to virus"/>
    <property type="evidence" value="ECO:0007669"/>
    <property type="project" value="UniProtKB-KW"/>
</dbReference>
<dbReference type="Proteomes" id="UP000658225">
    <property type="component" value="Unassembled WGS sequence"/>
</dbReference>
<comment type="similarity">
    <text evidence="8">Belongs to the bacterial reverse transcriptase family.</text>
</comment>
<dbReference type="InterPro" id="IPR000477">
    <property type="entry name" value="RT_dom"/>
</dbReference>
<protein>
    <recommendedName>
        <fullName evidence="1">RNA-directed DNA polymerase</fullName>
        <ecNumber evidence="1">2.7.7.49</ecNumber>
    </recommendedName>
</protein>
<dbReference type="GO" id="GO:0003964">
    <property type="term" value="F:RNA-directed DNA polymerase activity"/>
    <property type="evidence" value="ECO:0007669"/>
    <property type="project" value="UniProtKB-KW"/>
</dbReference>
<keyword evidence="4" id="KW-0479">Metal-binding</keyword>
<evidence type="ECO:0000256" key="7">
    <source>
        <dbReference type="ARBA" id="ARBA00023118"/>
    </source>
</evidence>
<dbReference type="Pfam" id="PF00078">
    <property type="entry name" value="RVT_1"/>
    <property type="match status" value="1"/>
</dbReference>
<dbReference type="EC" id="2.7.7.49" evidence="1"/>
<keyword evidence="5" id="KW-0460">Magnesium</keyword>
<organism evidence="11 12">
    <name type="scientific">Sporosarcina limicola</name>
    <dbReference type="NCBI Taxonomy" id="34101"/>
    <lineage>
        <taxon>Bacteria</taxon>
        <taxon>Bacillati</taxon>
        <taxon>Bacillota</taxon>
        <taxon>Bacilli</taxon>
        <taxon>Bacillales</taxon>
        <taxon>Caryophanaceae</taxon>
        <taxon>Sporosarcina</taxon>
    </lineage>
</organism>
<dbReference type="InterPro" id="IPR043502">
    <property type="entry name" value="DNA/RNA_pol_sf"/>
</dbReference>
<keyword evidence="3 11" id="KW-0548">Nucleotidyltransferase</keyword>
<dbReference type="SUPFAM" id="SSF56672">
    <property type="entry name" value="DNA/RNA polymerases"/>
    <property type="match status" value="1"/>
</dbReference>
<keyword evidence="2 11" id="KW-0808">Transferase</keyword>
<evidence type="ECO:0000256" key="9">
    <source>
        <dbReference type="ARBA" id="ARBA00048173"/>
    </source>
</evidence>